<evidence type="ECO:0000256" key="2">
    <source>
        <dbReference type="ARBA" id="ARBA00022448"/>
    </source>
</evidence>
<reference evidence="11 12" key="1">
    <citation type="submission" date="2018-07" db="EMBL/GenBank/DDBJ databases">
        <title>Dyadobacter roseus sp. nov., isolated from rose rhizosphere soil.</title>
        <authorList>
            <person name="Chen L."/>
        </authorList>
    </citation>
    <scope>NUCLEOTIDE SEQUENCE [LARGE SCALE GENOMIC DNA]</scope>
    <source>
        <strain evidence="11 12">RS19</strain>
    </source>
</reference>
<evidence type="ECO:0000313" key="12">
    <source>
        <dbReference type="Proteomes" id="UP000256373"/>
    </source>
</evidence>
<dbReference type="Gene3D" id="2.40.170.20">
    <property type="entry name" value="TonB-dependent receptor, beta-barrel domain"/>
    <property type="match status" value="1"/>
</dbReference>
<dbReference type="Gene3D" id="2.170.130.10">
    <property type="entry name" value="TonB-dependent receptor, plug domain"/>
    <property type="match status" value="1"/>
</dbReference>
<dbReference type="SUPFAM" id="SSF49464">
    <property type="entry name" value="Carboxypeptidase regulatory domain-like"/>
    <property type="match status" value="1"/>
</dbReference>
<dbReference type="GO" id="GO:0009279">
    <property type="term" value="C:cell outer membrane"/>
    <property type="evidence" value="ECO:0007669"/>
    <property type="project" value="UniProtKB-SubCell"/>
</dbReference>
<feature type="region of interest" description="Disordered" evidence="8">
    <location>
        <begin position="23"/>
        <end position="54"/>
    </location>
</feature>
<accession>A0A3D8YGB6</accession>
<feature type="chain" id="PRO_5017823714" evidence="9">
    <location>
        <begin position="23"/>
        <end position="1125"/>
    </location>
</feature>
<dbReference type="Proteomes" id="UP000256373">
    <property type="component" value="Unassembled WGS sequence"/>
</dbReference>
<evidence type="ECO:0000256" key="1">
    <source>
        <dbReference type="ARBA" id="ARBA00004571"/>
    </source>
</evidence>
<comment type="subcellular location">
    <subcellularLocation>
        <location evidence="1 7">Cell outer membrane</location>
        <topology evidence="1 7">Multi-pass membrane protein</topology>
    </subcellularLocation>
</comment>
<evidence type="ECO:0000256" key="7">
    <source>
        <dbReference type="PROSITE-ProRule" id="PRU01360"/>
    </source>
</evidence>
<dbReference type="EMBL" id="QNUL01000002">
    <property type="protein sequence ID" value="REA63701.1"/>
    <property type="molecule type" value="Genomic_DNA"/>
</dbReference>
<dbReference type="FunFam" id="2.170.130.10:FF:000003">
    <property type="entry name" value="SusC/RagA family TonB-linked outer membrane protein"/>
    <property type="match status" value="1"/>
</dbReference>
<evidence type="ECO:0000256" key="5">
    <source>
        <dbReference type="ARBA" id="ARBA00023136"/>
    </source>
</evidence>
<evidence type="ECO:0000256" key="8">
    <source>
        <dbReference type="SAM" id="MobiDB-lite"/>
    </source>
</evidence>
<dbReference type="InterPro" id="IPR039426">
    <property type="entry name" value="TonB-dep_rcpt-like"/>
</dbReference>
<dbReference type="PROSITE" id="PS52016">
    <property type="entry name" value="TONB_DEPENDENT_REC_3"/>
    <property type="match status" value="1"/>
</dbReference>
<organism evidence="11 12">
    <name type="scientific">Dyadobacter luteus</name>
    <dbReference type="NCBI Taxonomy" id="2259619"/>
    <lineage>
        <taxon>Bacteria</taxon>
        <taxon>Pseudomonadati</taxon>
        <taxon>Bacteroidota</taxon>
        <taxon>Cytophagia</taxon>
        <taxon>Cytophagales</taxon>
        <taxon>Spirosomataceae</taxon>
        <taxon>Dyadobacter</taxon>
    </lineage>
</organism>
<dbReference type="AlphaFoldDB" id="A0A3D8YGB6"/>
<keyword evidence="2 7" id="KW-0813">Transport</keyword>
<keyword evidence="6 7" id="KW-0998">Cell outer membrane</keyword>
<feature type="domain" description="TonB-dependent receptor plug" evidence="10">
    <location>
        <begin position="178"/>
        <end position="289"/>
    </location>
</feature>
<dbReference type="Gene3D" id="2.60.40.1120">
    <property type="entry name" value="Carboxypeptidase-like, regulatory domain"/>
    <property type="match status" value="1"/>
</dbReference>
<evidence type="ECO:0000313" key="11">
    <source>
        <dbReference type="EMBL" id="REA63701.1"/>
    </source>
</evidence>
<comment type="similarity">
    <text evidence="7">Belongs to the TonB-dependent receptor family.</text>
</comment>
<comment type="caution">
    <text evidence="11">The sequence shown here is derived from an EMBL/GenBank/DDBJ whole genome shotgun (WGS) entry which is preliminary data.</text>
</comment>
<feature type="signal peptide" evidence="9">
    <location>
        <begin position="1"/>
        <end position="22"/>
    </location>
</feature>
<dbReference type="RefSeq" id="WP_115829451.1">
    <property type="nucleotide sequence ID" value="NZ_QNUL01000002.1"/>
</dbReference>
<dbReference type="Pfam" id="PF13715">
    <property type="entry name" value="CarbopepD_reg_2"/>
    <property type="match status" value="1"/>
</dbReference>
<dbReference type="InterPro" id="IPR012910">
    <property type="entry name" value="Plug_dom"/>
</dbReference>
<evidence type="ECO:0000256" key="3">
    <source>
        <dbReference type="ARBA" id="ARBA00022452"/>
    </source>
</evidence>
<evidence type="ECO:0000256" key="9">
    <source>
        <dbReference type="SAM" id="SignalP"/>
    </source>
</evidence>
<sequence>MKRRFTAVLLVLATFPELSAVAGETPFQQPSGPPERPQISLGKPPGEIKKQPNPKPFLAYAGSTNGRNQLHDLPSVINRASAKDTTLNIRGRIVDIKQDELIGVTVMVAGTTKGTVTDVSGNFSLENVGMNSTLKVSFIGYKAKDVPVAGKAVISIVMEEDYKVLDEVVVVGFGQQKKESVVGSIVQMSDEVIKRNGNVTDLREALAGQLPGIVSLTSSGEPGGITTGESATNIFIRGQNTWNGGQPLVLVDNVERSMNNIDPNEVASISVLKDASATAVFGVKGANGVILITTKRGQQGKTKLNFNYTATAKAVSRLPDKLNSYDAMMAKNEIIEREGVLNQPSWNAYVPYEIVQRYRGPRSAEYQEIYPDVDWAKEMFKDVGMSHRATLSASGGSKAVQYFGSLAYLNEGDMFRDYDNNKGYKPNYNFNRFNFRSNIDVKLTKSTKLKLNFAGYFSQKNTNFNNDGSTSRADSWMWGAAYFTPPNIFLPRYSDGRWGAYQEGGNFTLNPIAAVYNLGIRQTRATQLNSDFTIEQDLSFLTKGLKASGMLFYDNTIRSEGGIYDVNNHVRPGEAASNVPYKQIYPMLYRGGDQDPSEYTVYLPVSDEEYDWIVRPWTTRQETVGAANWDTSIPIERRLMYQFQLNYARQFAKHNVTAMGLVKREEYARGSMFKNFREDWVFRATYDYNTTYLFEVNGAYNGSEQFGPAYRFDFFPSVGLGYVLSNEKFFKNKFMDLLKFRYSIGKVGDDNISGSRWLYASQLAFGGAARLNENTNAFSPYNYYRETVVGNPNIHWETAVKSNFGFEMGFFESMLGLNVDIFNENRTNILMTGGSRNVPPFFGATPPSANLGQVKSNGYEVELKFNKRINPNLSVWANLSYSHNENKIIFRDDAPLQLDYLKQAGYSIGQQRSLLSAGFYNNWDDIYASVPTENNDLQKLPGYYNLVDFNADGVIKNNEDTPPTGYTEVPQNTGTLGLGGEFKGFSFMVQFYGANNVNRRVDFNNYLYDVDIVYGHARDYWSKDNQNASSFLPRWKTQGENIGDYFLYDASFLRLRTAEIAYNLGKSNLAKRLGLSSTRIFLNGTNLFLWTKLPDDRESTYSGASGTQGAYPTMRRFNLGIDFSF</sequence>
<evidence type="ECO:0000256" key="4">
    <source>
        <dbReference type="ARBA" id="ARBA00022692"/>
    </source>
</evidence>
<keyword evidence="5 7" id="KW-0472">Membrane</keyword>
<protein>
    <submittedName>
        <fullName evidence="11">SusC/RagA family TonB-linked outer membrane protein</fullName>
    </submittedName>
</protein>
<dbReference type="InterPro" id="IPR023996">
    <property type="entry name" value="TonB-dep_OMP_SusC/RagA"/>
</dbReference>
<dbReference type="NCBIfam" id="TIGR04057">
    <property type="entry name" value="SusC_RagA_signa"/>
    <property type="match status" value="1"/>
</dbReference>
<name>A0A3D8YGB6_9BACT</name>
<gene>
    <name evidence="11" type="ORF">DSL64_04510</name>
</gene>
<dbReference type="InterPro" id="IPR023997">
    <property type="entry name" value="TonB-dep_OMP_SusC/RagA_CS"/>
</dbReference>
<dbReference type="SUPFAM" id="SSF56935">
    <property type="entry name" value="Porins"/>
    <property type="match status" value="1"/>
</dbReference>
<dbReference type="OrthoDB" id="9768177at2"/>
<evidence type="ECO:0000259" key="10">
    <source>
        <dbReference type="Pfam" id="PF07715"/>
    </source>
</evidence>
<evidence type="ECO:0000256" key="6">
    <source>
        <dbReference type="ARBA" id="ARBA00023237"/>
    </source>
</evidence>
<dbReference type="InterPro" id="IPR037066">
    <property type="entry name" value="Plug_dom_sf"/>
</dbReference>
<keyword evidence="4 7" id="KW-0812">Transmembrane</keyword>
<dbReference type="Pfam" id="PF07715">
    <property type="entry name" value="Plug"/>
    <property type="match status" value="1"/>
</dbReference>
<dbReference type="InterPro" id="IPR008969">
    <property type="entry name" value="CarboxyPept-like_regulatory"/>
</dbReference>
<keyword evidence="3 7" id="KW-1134">Transmembrane beta strand</keyword>
<dbReference type="NCBIfam" id="TIGR04056">
    <property type="entry name" value="OMP_RagA_SusC"/>
    <property type="match status" value="1"/>
</dbReference>
<keyword evidence="9" id="KW-0732">Signal</keyword>
<keyword evidence="12" id="KW-1185">Reference proteome</keyword>
<dbReference type="InterPro" id="IPR036942">
    <property type="entry name" value="Beta-barrel_TonB_sf"/>
</dbReference>
<proteinExistence type="inferred from homology"/>